<dbReference type="InterPro" id="IPR002067">
    <property type="entry name" value="MCP"/>
</dbReference>
<name>A0A1V9XYX7_9ACAR</name>
<dbReference type="SUPFAM" id="SSF103506">
    <property type="entry name" value="Mitochondrial carrier"/>
    <property type="match status" value="1"/>
</dbReference>
<dbReference type="PRINTS" id="PR00926">
    <property type="entry name" value="MITOCARRIER"/>
</dbReference>
<keyword evidence="7" id="KW-1133">Transmembrane helix</keyword>
<proteinExistence type="inferred from homology"/>
<dbReference type="Pfam" id="PF00153">
    <property type="entry name" value="Mito_carr"/>
    <property type="match status" value="3"/>
</dbReference>
<evidence type="ECO:0000256" key="1">
    <source>
        <dbReference type="ARBA" id="ARBA00004448"/>
    </source>
</evidence>
<evidence type="ECO:0000256" key="3">
    <source>
        <dbReference type="ARBA" id="ARBA00022448"/>
    </source>
</evidence>
<dbReference type="PANTHER" id="PTHR24089">
    <property type="entry name" value="SOLUTE CARRIER FAMILY 25"/>
    <property type="match status" value="1"/>
</dbReference>
<evidence type="ECO:0000256" key="9">
    <source>
        <dbReference type="ARBA" id="ARBA00023136"/>
    </source>
</evidence>
<keyword evidence="4 10" id="KW-0812">Transmembrane</keyword>
<gene>
    <name evidence="12" type="ORF">BIW11_06245</name>
</gene>
<keyword evidence="9 10" id="KW-0472">Membrane</keyword>
<dbReference type="GO" id="GO:0005743">
    <property type="term" value="C:mitochondrial inner membrane"/>
    <property type="evidence" value="ECO:0007669"/>
    <property type="project" value="UniProtKB-SubCell"/>
</dbReference>
<dbReference type="InParanoid" id="A0A1V9XYX7"/>
<dbReference type="InterPro" id="IPR018108">
    <property type="entry name" value="MCP_transmembrane"/>
</dbReference>
<comment type="similarity">
    <text evidence="2 11">Belongs to the mitochondrial carrier (TC 2.A.29) family.</text>
</comment>
<dbReference type="AlphaFoldDB" id="A0A1V9XYX7"/>
<keyword evidence="8" id="KW-0496">Mitochondrion</keyword>
<dbReference type="FunCoup" id="A0A1V9XYX7">
    <property type="interactions" value="619"/>
</dbReference>
<evidence type="ECO:0000256" key="11">
    <source>
        <dbReference type="RuleBase" id="RU000488"/>
    </source>
</evidence>
<keyword evidence="13" id="KW-1185">Reference proteome</keyword>
<dbReference type="GO" id="GO:0055085">
    <property type="term" value="P:transmembrane transport"/>
    <property type="evidence" value="ECO:0007669"/>
    <property type="project" value="InterPro"/>
</dbReference>
<sequence length="328" mass="36506">MIISKRFFVCCTIPTRYTSNIITFIVISLGEDALVPDDFTEAELRDGIWWRHLVSGGVAGMVSRTCTAPLDRTKVHGKECGSVVNCIRILKKEGGARGLWRGNGINVIKIAPESALKFLTYDRLKNLIRGDEDREIRLSERFFAGALAGAIAQTIIYPMEVLKTRLALRRTGQYSGIIDAFTKIKGQEGWRALYRGYMPNLVGIFPYAGLDLAIYEGLKNWYIKKHDGKNDNKRPSLLVIVGIPLVSSSCGQAASYPLTLVRTRLQAATTTQVPKVSFINMLWNILQTEGYRGLYRGFAPNAMKAGPAAVISYMTYETALNFFGVQMT</sequence>
<comment type="subcellular location">
    <subcellularLocation>
        <location evidence="1">Mitochondrion inner membrane</location>
        <topology evidence="1">Multi-pass membrane protein</topology>
    </subcellularLocation>
</comment>
<dbReference type="OrthoDB" id="270584at2759"/>
<reference evidence="12 13" key="1">
    <citation type="journal article" date="2017" name="Gigascience">
        <title>Draft genome of the honey bee ectoparasitic mite, Tropilaelaps mercedesae, is shaped by the parasitic life history.</title>
        <authorList>
            <person name="Dong X."/>
            <person name="Armstrong S.D."/>
            <person name="Xia D."/>
            <person name="Makepeace B.L."/>
            <person name="Darby A.C."/>
            <person name="Kadowaki T."/>
        </authorList>
    </citation>
    <scope>NUCLEOTIDE SEQUENCE [LARGE SCALE GENOMIC DNA]</scope>
    <source>
        <strain evidence="12">Wuxi-XJTLU</strain>
    </source>
</reference>
<accession>A0A1V9XYX7</accession>
<dbReference type="PROSITE" id="PS50920">
    <property type="entry name" value="SOLCAR"/>
    <property type="match status" value="3"/>
</dbReference>
<protein>
    <submittedName>
        <fullName evidence="12">Calcium-binding mitochondrial carrier protein SCaMC-2-like</fullName>
    </submittedName>
</protein>
<dbReference type="EMBL" id="MNPL01001918">
    <property type="protein sequence ID" value="OQR78695.1"/>
    <property type="molecule type" value="Genomic_DNA"/>
</dbReference>
<feature type="repeat" description="Solcar" evidence="10">
    <location>
        <begin position="235"/>
        <end position="322"/>
    </location>
</feature>
<evidence type="ECO:0000313" key="12">
    <source>
        <dbReference type="EMBL" id="OQR78695.1"/>
    </source>
</evidence>
<keyword evidence="3 11" id="KW-0813">Transport</keyword>
<dbReference type="FunFam" id="1.50.40.10:FF:000003">
    <property type="entry name" value="Putative calcium-binding mitochondrial carrier protein scamc-2"/>
    <property type="match status" value="1"/>
</dbReference>
<organism evidence="12 13">
    <name type="scientific">Tropilaelaps mercedesae</name>
    <dbReference type="NCBI Taxonomy" id="418985"/>
    <lineage>
        <taxon>Eukaryota</taxon>
        <taxon>Metazoa</taxon>
        <taxon>Ecdysozoa</taxon>
        <taxon>Arthropoda</taxon>
        <taxon>Chelicerata</taxon>
        <taxon>Arachnida</taxon>
        <taxon>Acari</taxon>
        <taxon>Parasitiformes</taxon>
        <taxon>Mesostigmata</taxon>
        <taxon>Gamasina</taxon>
        <taxon>Dermanyssoidea</taxon>
        <taxon>Laelapidae</taxon>
        <taxon>Tropilaelaps</taxon>
    </lineage>
</organism>
<evidence type="ECO:0000256" key="10">
    <source>
        <dbReference type="PROSITE-ProRule" id="PRU00282"/>
    </source>
</evidence>
<comment type="caution">
    <text evidence="12">The sequence shown here is derived from an EMBL/GenBank/DDBJ whole genome shotgun (WGS) entry which is preliminary data.</text>
</comment>
<evidence type="ECO:0000313" key="13">
    <source>
        <dbReference type="Proteomes" id="UP000192247"/>
    </source>
</evidence>
<evidence type="ECO:0000256" key="4">
    <source>
        <dbReference type="ARBA" id="ARBA00022692"/>
    </source>
</evidence>
<evidence type="ECO:0000256" key="7">
    <source>
        <dbReference type="ARBA" id="ARBA00022989"/>
    </source>
</evidence>
<keyword evidence="6" id="KW-0999">Mitochondrion inner membrane</keyword>
<evidence type="ECO:0000256" key="6">
    <source>
        <dbReference type="ARBA" id="ARBA00022792"/>
    </source>
</evidence>
<keyword evidence="5" id="KW-0677">Repeat</keyword>
<dbReference type="InterPro" id="IPR023395">
    <property type="entry name" value="MCP_dom_sf"/>
</dbReference>
<dbReference type="Proteomes" id="UP000192247">
    <property type="component" value="Unassembled WGS sequence"/>
</dbReference>
<feature type="repeat" description="Solcar" evidence="10">
    <location>
        <begin position="47"/>
        <end position="127"/>
    </location>
</feature>
<feature type="repeat" description="Solcar" evidence="10">
    <location>
        <begin position="136"/>
        <end position="221"/>
    </location>
</feature>
<evidence type="ECO:0000256" key="5">
    <source>
        <dbReference type="ARBA" id="ARBA00022737"/>
    </source>
</evidence>
<evidence type="ECO:0000256" key="2">
    <source>
        <dbReference type="ARBA" id="ARBA00006375"/>
    </source>
</evidence>
<dbReference type="Gene3D" id="1.50.40.10">
    <property type="entry name" value="Mitochondrial carrier domain"/>
    <property type="match status" value="1"/>
</dbReference>
<evidence type="ECO:0000256" key="8">
    <source>
        <dbReference type="ARBA" id="ARBA00023128"/>
    </source>
</evidence>
<dbReference type="STRING" id="418985.A0A1V9XYX7"/>